<sequence length="53" mass="6014">MAKVEPTKIVVIYGDNHKKSLWSAIELLKTKVTIETVDLKIPLNSPINVLKHF</sequence>
<name>A0A7W3SVW7_9BACL</name>
<accession>A0A7W3SVW7</accession>
<dbReference type="Proteomes" id="UP000567067">
    <property type="component" value="Unassembled WGS sequence"/>
</dbReference>
<gene>
    <name evidence="1" type="ORF">FHR92_003725</name>
</gene>
<comment type="caution">
    <text evidence="1">The sequence shown here is derived from an EMBL/GenBank/DDBJ whole genome shotgun (WGS) entry which is preliminary data.</text>
</comment>
<organism evidence="1 2">
    <name type="scientific">Fontibacillus solani</name>
    <dbReference type="NCBI Taxonomy" id="1572857"/>
    <lineage>
        <taxon>Bacteria</taxon>
        <taxon>Bacillati</taxon>
        <taxon>Bacillota</taxon>
        <taxon>Bacilli</taxon>
        <taxon>Bacillales</taxon>
        <taxon>Paenibacillaceae</taxon>
        <taxon>Fontibacillus</taxon>
    </lineage>
</organism>
<reference evidence="1 2" key="1">
    <citation type="submission" date="2020-08" db="EMBL/GenBank/DDBJ databases">
        <title>Genomic Encyclopedia of Type Strains, Phase III (KMG-III): the genomes of soil and plant-associated and newly described type strains.</title>
        <authorList>
            <person name="Whitman W."/>
        </authorList>
    </citation>
    <scope>NUCLEOTIDE SEQUENCE [LARGE SCALE GENOMIC DNA]</scope>
    <source>
        <strain evidence="1 2">CECT 8693</strain>
    </source>
</reference>
<dbReference type="EMBL" id="JACJIP010000028">
    <property type="protein sequence ID" value="MBA9087241.1"/>
    <property type="molecule type" value="Genomic_DNA"/>
</dbReference>
<protein>
    <submittedName>
        <fullName evidence="1">Uncharacterized protein</fullName>
    </submittedName>
</protein>
<evidence type="ECO:0000313" key="1">
    <source>
        <dbReference type="EMBL" id="MBA9087241.1"/>
    </source>
</evidence>
<keyword evidence="2" id="KW-1185">Reference proteome</keyword>
<dbReference type="RefSeq" id="WP_182538030.1">
    <property type="nucleotide sequence ID" value="NZ_JACJIP010000028.1"/>
</dbReference>
<evidence type="ECO:0000313" key="2">
    <source>
        <dbReference type="Proteomes" id="UP000567067"/>
    </source>
</evidence>
<dbReference type="AlphaFoldDB" id="A0A7W3SVW7"/>
<proteinExistence type="predicted"/>